<reference evidence="12" key="1">
    <citation type="journal article" date="2013" name="Stand. Genomic Sci.">
        <title>Complete genome sequence of Desulfocapsa sulfexigens, a marine deltaproteobacterium specialized in disproportionating inorganic sulfur compounds.</title>
        <authorList>
            <person name="Finster K.W."/>
            <person name="Kjeldsen K.U."/>
            <person name="Kube M."/>
            <person name="Reinhardt R."/>
            <person name="Mussmann M."/>
            <person name="Amann R."/>
            <person name="Schreiber L."/>
        </authorList>
    </citation>
    <scope>NUCLEOTIDE SEQUENCE [LARGE SCALE GENOMIC DNA]</scope>
    <source>
        <strain evidence="12">DSM 10523 / SB164P1</strain>
    </source>
</reference>
<evidence type="ECO:0000256" key="4">
    <source>
        <dbReference type="ARBA" id="ARBA00020295"/>
    </source>
</evidence>
<protein>
    <recommendedName>
        <fullName evidence="4 10">4-alpha-glucanotransferase</fullName>
        <ecNumber evidence="3 10">2.4.1.25</ecNumber>
    </recommendedName>
    <alternativeName>
        <fullName evidence="8 10">Amylomaltase</fullName>
    </alternativeName>
    <alternativeName>
        <fullName evidence="9 10">Disproportionating enzyme</fullName>
    </alternativeName>
</protein>
<evidence type="ECO:0000256" key="10">
    <source>
        <dbReference type="RuleBase" id="RU361207"/>
    </source>
</evidence>
<evidence type="ECO:0000256" key="6">
    <source>
        <dbReference type="ARBA" id="ARBA00022679"/>
    </source>
</evidence>
<evidence type="ECO:0000256" key="5">
    <source>
        <dbReference type="ARBA" id="ARBA00022676"/>
    </source>
</evidence>
<evidence type="ECO:0000256" key="9">
    <source>
        <dbReference type="ARBA" id="ARBA00031501"/>
    </source>
</evidence>
<evidence type="ECO:0000256" key="2">
    <source>
        <dbReference type="ARBA" id="ARBA00005684"/>
    </source>
</evidence>
<sequence length="523" mass="59936">MPTTQYRRASGILAHISSLPSPHGIGDIGISSYNFISFLKDAGQTLWQFLPTGPTNPIFDNSPYMSTSAFAGSPLLISLDLLVADGLLQDHEINVPQFSEYQTVYKEVALFKNNCLQLAFNNFDRTTNNSAFTKFKQSTVWLKDYCLFMTLKEVFHQKGWFDWPSKLAHRDKAAMEEVTDKYSARMDYFAFEQFVFFKQWQELRKLANSMNIQLIGDIPIYVGWDSVDVWANQAIFSLDPETLHPTEVAGVPPDYFSKTGQRWGNPLYRWNSTDKVVKNQLYSWWTERFRSLFQMVDVARVDHFRGFEAYWSIPASHKTAMNGEWIKGPGIHFFEEIYKNLGPLNIIAEDLGEITPEVLALRDALDFPGMKILQFAFDGNKENSFLPFNFDTPNSVIYTGTHDNDTTVGWFLSNHLSESGRSELRAFCNNRTNNDSDIHRDLIYLALSSISRYAIFPLQDVLGFGNDCKMNSPGSKEGNWAWRCAPRFLTQDISNWLSRQCELFGRRPAQPSITNHTEGAEKQ</sequence>
<dbReference type="NCBIfam" id="TIGR00217">
    <property type="entry name" value="malQ"/>
    <property type="match status" value="1"/>
</dbReference>
<dbReference type="GO" id="GO:0004134">
    <property type="term" value="F:4-alpha-glucanotransferase activity"/>
    <property type="evidence" value="ECO:0007669"/>
    <property type="project" value="UniProtKB-EC"/>
</dbReference>
<keyword evidence="7 10" id="KW-0119">Carbohydrate metabolism</keyword>
<gene>
    <name evidence="11" type="ordered locus">UWK_02733</name>
</gene>
<accession>M1P718</accession>
<dbReference type="PANTHER" id="PTHR32438:SF5">
    <property type="entry name" value="4-ALPHA-GLUCANOTRANSFERASE DPE1, CHLOROPLASTIC_AMYLOPLASTIC"/>
    <property type="match status" value="1"/>
</dbReference>
<comment type="catalytic activity">
    <reaction evidence="1 10">
        <text>Transfers a segment of a (1-&gt;4)-alpha-D-glucan to a new position in an acceptor, which may be glucose or a (1-&gt;4)-alpha-D-glucan.</text>
        <dbReference type="EC" id="2.4.1.25"/>
    </reaction>
</comment>
<dbReference type="OrthoDB" id="9761577at2"/>
<keyword evidence="5 10" id="KW-0328">Glycosyltransferase</keyword>
<evidence type="ECO:0000256" key="1">
    <source>
        <dbReference type="ARBA" id="ARBA00000439"/>
    </source>
</evidence>
<evidence type="ECO:0000313" key="11">
    <source>
        <dbReference type="EMBL" id="AGF79268.1"/>
    </source>
</evidence>
<organism evidence="11 12">
    <name type="scientific">Desulfocapsa sulfexigens (strain DSM 10523 / SB164P1)</name>
    <dbReference type="NCBI Taxonomy" id="1167006"/>
    <lineage>
        <taxon>Bacteria</taxon>
        <taxon>Pseudomonadati</taxon>
        <taxon>Thermodesulfobacteriota</taxon>
        <taxon>Desulfobulbia</taxon>
        <taxon>Desulfobulbales</taxon>
        <taxon>Desulfocapsaceae</taxon>
        <taxon>Desulfocapsa</taxon>
    </lineage>
</organism>
<dbReference type="STRING" id="1167006.UWK_02733"/>
<evidence type="ECO:0000313" key="12">
    <source>
        <dbReference type="Proteomes" id="UP000011721"/>
    </source>
</evidence>
<dbReference type="Gene3D" id="3.20.20.80">
    <property type="entry name" value="Glycosidases"/>
    <property type="match status" value="1"/>
</dbReference>
<dbReference type="EC" id="2.4.1.25" evidence="3 10"/>
<evidence type="ECO:0000256" key="3">
    <source>
        <dbReference type="ARBA" id="ARBA00012560"/>
    </source>
</evidence>
<dbReference type="AlphaFoldDB" id="M1P718"/>
<evidence type="ECO:0000256" key="7">
    <source>
        <dbReference type="ARBA" id="ARBA00023277"/>
    </source>
</evidence>
<dbReference type="Proteomes" id="UP000011721">
    <property type="component" value="Chromosome"/>
</dbReference>
<dbReference type="GO" id="GO:0005975">
    <property type="term" value="P:carbohydrate metabolic process"/>
    <property type="evidence" value="ECO:0007669"/>
    <property type="project" value="InterPro"/>
</dbReference>
<proteinExistence type="inferred from homology"/>
<keyword evidence="12" id="KW-1185">Reference proteome</keyword>
<keyword evidence="6 10" id="KW-0808">Transferase</keyword>
<dbReference type="RefSeq" id="WP_015404954.1">
    <property type="nucleotide sequence ID" value="NC_020304.1"/>
</dbReference>
<dbReference type="PATRIC" id="fig|1167006.5.peg.2956"/>
<dbReference type="EMBL" id="CP003985">
    <property type="protein sequence ID" value="AGF79268.1"/>
    <property type="molecule type" value="Genomic_DNA"/>
</dbReference>
<dbReference type="SUPFAM" id="SSF51445">
    <property type="entry name" value="(Trans)glycosidases"/>
    <property type="match status" value="1"/>
</dbReference>
<dbReference type="Pfam" id="PF02446">
    <property type="entry name" value="Glyco_hydro_77"/>
    <property type="match status" value="1"/>
</dbReference>
<comment type="similarity">
    <text evidence="2 10">Belongs to the disproportionating enzyme family.</text>
</comment>
<dbReference type="NCBIfam" id="NF011080">
    <property type="entry name" value="PRK14508.1-3"/>
    <property type="match status" value="1"/>
</dbReference>
<name>M1P718_DESSD</name>
<dbReference type="eggNOG" id="COG1640">
    <property type="taxonomic scope" value="Bacteria"/>
</dbReference>
<dbReference type="InterPro" id="IPR003385">
    <property type="entry name" value="Glyco_hydro_77"/>
</dbReference>
<dbReference type="HOGENOM" id="CLU_014132_1_0_7"/>
<dbReference type="PANTHER" id="PTHR32438">
    <property type="entry name" value="4-ALPHA-GLUCANOTRANSFERASE DPE1, CHLOROPLASTIC/AMYLOPLASTIC"/>
    <property type="match status" value="1"/>
</dbReference>
<dbReference type="InterPro" id="IPR017853">
    <property type="entry name" value="GH"/>
</dbReference>
<evidence type="ECO:0000256" key="8">
    <source>
        <dbReference type="ARBA" id="ARBA00031423"/>
    </source>
</evidence>
<dbReference type="KEGG" id="dsf:UWK_02733"/>